<feature type="region of interest" description="Disordered" evidence="1">
    <location>
        <begin position="42"/>
        <end position="66"/>
    </location>
</feature>
<keyword evidence="3" id="KW-1185">Reference proteome</keyword>
<evidence type="ECO:0000313" key="3">
    <source>
        <dbReference type="Proteomes" id="UP000309138"/>
    </source>
</evidence>
<evidence type="ECO:0000256" key="1">
    <source>
        <dbReference type="SAM" id="MobiDB-lite"/>
    </source>
</evidence>
<reference evidence="2 3" key="1">
    <citation type="submission" date="2019-04" db="EMBL/GenBank/DDBJ databases">
        <authorList>
            <person name="Yang Y."/>
            <person name="Wei D."/>
        </authorList>
    </citation>
    <scope>NUCLEOTIDE SEQUENCE [LARGE SCALE GENOMIC DNA]</scope>
    <source>
        <strain evidence="2 3">L-1-4w-11</strain>
    </source>
</reference>
<dbReference type="EMBL" id="SWKR01000002">
    <property type="protein sequence ID" value="TKD52098.1"/>
    <property type="molecule type" value="Genomic_DNA"/>
</dbReference>
<evidence type="ECO:0000313" key="2">
    <source>
        <dbReference type="EMBL" id="TKD52098.1"/>
    </source>
</evidence>
<protein>
    <submittedName>
        <fullName evidence="2">Uncharacterized protein</fullName>
    </submittedName>
</protein>
<proteinExistence type="predicted"/>
<dbReference type="AlphaFoldDB" id="A0A4V5PU54"/>
<sequence length="66" mass="7311">MADNPDFYRARAAVEQANADAATLDNVRERCDRAAQAWTAMANRAERTRTQREAREAASGRVAAED</sequence>
<gene>
    <name evidence="2" type="ORF">FBR43_04070</name>
</gene>
<organism evidence="2 3">
    <name type="scientific">Sphingomonas baiyangensis</name>
    <dbReference type="NCBI Taxonomy" id="2572576"/>
    <lineage>
        <taxon>Bacteria</taxon>
        <taxon>Pseudomonadati</taxon>
        <taxon>Pseudomonadota</taxon>
        <taxon>Alphaproteobacteria</taxon>
        <taxon>Sphingomonadales</taxon>
        <taxon>Sphingomonadaceae</taxon>
        <taxon>Sphingomonas</taxon>
    </lineage>
</organism>
<feature type="compositionally biased region" description="Basic and acidic residues" evidence="1">
    <location>
        <begin position="44"/>
        <end position="66"/>
    </location>
</feature>
<comment type="caution">
    <text evidence="2">The sequence shown here is derived from an EMBL/GenBank/DDBJ whole genome shotgun (WGS) entry which is preliminary data.</text>
</comment>
<name>A0A4V5PU54_9SPHN</name>
<accession>A0A4V5PU54</accession>
<dbReference type="OrthoDB" id="7411138at2"/>
<dbReference type="Proteomes" id="UP000309138">
    <property type="component" value="Unassembled WGS sequence"/>
</dbReference>